<gene>
    <name evidence="6" type="ORF">SAMN05444266_103144</name>
</gene>
<dbReference type="Proteomes" id="UP000184420">
    <property type="component" value="Unassembled WGS sequence"/>
</dbReference>
<evidence type="ECO:0000256" key="4">
    <source>
        <dbReference type="PROSITE-ProRule" id="PRU00335"/>
    </source>
</evidence>
<feature type="DNA-binding region" description="H-T-H motif" evidence="4">
    <location>
        <begin position="28"/>
        <end position="47"/>
    </location>
</feature>
<evidence type="ECO:0000256" key="3">
    <source>
        <dbReference type="ARBA" id="ARBA00023163"/>
    </source>
</evidence>
<dbReference type="PANTHER" id="PTHR47506">
    <property type="entry name" value="TRANSCRIPTIONAL REGULATORY PROTEIN"/>
    <property type="match status" value="1"/>
</dbReference>
<evidence type="ECO:0000313" key="6">
    <source>
        <dbReference type="EMBL" id="SHL38232.1"/>
    </source>
</evidence>
<keyword evidence="7" id="KW-1185">Reference proteome</keyword>
<evidence type="ECO:0000259" key="5">
    <source>
        <dbReference type="PROSITE" id="PS50977"/>
    </source>
</evidence>
<dbReference type="InterPro" id="IPR009057">
    <property type="entry name" value="Homeodomain-like_sf"/>
</dbReference>
<dbReference type="PANTHER" id="PTHR47506:SF1">
    <property type="entry name" value="HTH-TYPE TRANSCRIPTIONAL REGULATOR YJDC"/>
    <property type="match status" value="1"/>
</dbReference>
<dbReference type="OrthoDB" id="9789566at2"/>
<proteinExistence type="predicted"/>
<keyword evidence="1" id="KW-0805">Transcription regulation</keyword>
<evidence type="ECO:0000313" key="7">
    <source>
        <dbReference type="Proteomes" id="UP000184420"/>
    </source>
</evidence>
<feature type="domain" description="HTH tetR-type" evidence="5">
    <location>
        <begin position="5"/>
        <end position="65"/>
    </location>
</feature>
<keyword evidence="2 4" id="KW-0238">DNA-binding</keyword>
<evidence type="ECO:0000256" key="2">
    <source>
        <dbReference type="ARBA" id="ARBA00023125"/>
    </source>
</evidence>
<reference evidence="6 7" key="1">
    <citation type="submission" date="2016-11" db="EMBL/GenBank/DDBJ databases">
        <authorList>
            <person name="Jaros S."/>
            <person name="Januszkiewicz K."/>
            <person name="Wedrychowicz H."/>
        </authorList>
    </citation>
    <scope>NUCLEOTIDE SEQUENCE [LARGE SCALE GENOMIC DNA]</scope>
    <source>
        <strain evidence="6 7">DSM 27406</strain>
    </source>
</reference>
<dbReference type="SUPFAM" id="SSF46689">
    <property type="entry name" value="Homeodomain-like"/>
    <property type="match status" value="1"/>
</dbReference>
<dbReference type="InterPro" id="IPR001647">
    <property type="entry name" value="HTH_TetR"/>
</dbReference>
<dbReference type="GO" id="GO:0003677">
    <property type="term" value="F:DNA binding"/>
    <property type="evidence" value="ECO:0007669"/>
    <property type="project" value="UniProtKB-UniRule"/>
</dbReference>
<evidence type="ECO:0000256" key="1">
    <source>
        <dbReference type="ARBA" id="ARBA00023015"/>
    </source>
</evidence>
<dbReference type="PROSITE" id="PS50977">
    <property type="entry name" value="HTH_TETR_2"/>
    <property type="match status" value="1"/>
</dbReference>
<sequence length="187" mass="20453">MRPQKIDDTRLIEGLMSVLQSKGFEGASLNDLAQASGLQKASLYHRFPGGKNSIALMVLQFVNDWIKDHIYLVLTDKEVAPAKKLSRAVRNIRDLYQNGEKSCILNALSLDSGLVVVGDEIGKAMQLWIDAFTAFGIEQGFTPAQAKAKATQSLILVQGSLILAKGLGDPAYFHKAMSDLEKLFNNS</sequence>
<dbReference type="RefSeq" id="WP_073079833.1">
    <property type="nucleotide sequence ID" value="NZ_FRBL01000003.1"/>
</dbReference>
<dbReference type="AlphaFoldDB" id="A0A1M7A6B4"/>
<dbReference type="STRING" id="1419482.SAMN05444266_103144"/>
<accession>A0A1M7A6B4</accession>
<organism evidence="6 7">
    <name type="scientific">Chitinophaga jiangningensis</name>
    <dbReference type="NCBI Taxonomy" id="1419482"/>
    <lineage>
        <taxon>Bacteria</taxon>
        <taxon>Pseudomonadati</taxon>
        <taxon>Bacteroidota</taxon>
        <taxon>Chitinophagia</taxon>
        <taxon>Chitinophagales</taxon>
        <taxon>Chitinophagaceae</taxon>
        <taxon>Chitinophaga</taxon>
    </lineage>
</organism>
<name>A0A1M7A6B4_9BACT</name>
<protein>
    <submittedName>
        <fullName evidence="6">Transcriptional regulator, TetR family</fullName>
    </submittedName>
</protein>
<dbReference type="Pfam" id="PF00440">
    <property type="entry name" value="TetR_N"/>
    <property type="match status" value="1"/>
</dbReference>
<keyword evidence="3" id="KW-0804">Transcription</keyword>
<dbReference type="EMBL" id="FRBL01000003">
    <property type="protein sequence ID" value="SHL38232.1"/>
    <property type="molecule type" value="Genomic_DNA"/>
</dbReference>
<dbReference type="SUPFAM" id="SSF48498">
    <property type="entry name" value="Tetracyclin repressor-like, C-terminal domain"/>
    <property type="match status" value="1"/>
</dbReference>
<dbReference type="Gene3D" id="1.10.357.10">
    <property type="entry name" value="Tetracycline Repressor, domain 2"/>
    <property type="match status" value="1"/>
</dbReference>
<dbReference type="InterPro" id="IPR036271">
    <property type="entry name" value="Tet_transcr_reg_TetR-rel_C_sf"/>
</dbReference>